<keyword evidence="3" id="KW-1185">Reference proteome</keyword>
<dbReference type="Gene3D" id="1.10.150.240">
    <property type="entry name" value="Putative phosphatase, domain 2"/>
    <property type="match status" value="1"/>
</dbReference>
<dbReference type="SFLD" id="SFLDG01135">
    <property type="entry name" value="C1.5.6:_HAD__Beta-PGM__Phospha"/>
    <property type="match status" value="1"/>
</dbReference>
<evidence type="ECO:0000313" key="2">
    <source>
        <dbReference type="EMBL" id="MBD8514031.1"/>
    </source>
</evidence>
<dbReference type="PANTHER" id="PTHR43481:SF4">
    <property type="entry name" value="GLYCEROL-1-PHOSPHATE PHOSPHOHYDROLASE 1-RELATED"/>
    <property type="match status" value="1"/>
</dbReference>
<dbReference type="CDD" id="cd07505">
    <property type="entry name" value="HAD_BPGM-like"/>
    <property type="match status" value="1"/>
</dbReference>
<dbReference type="GO" id="GO:0016787">
    <property type="term" value="F:hydrolase activity"/>
    <property type="evidence" value="ECO:0007669"/>
    <property type="project" value="UniProtKB-KW"/>
</dbReference>
<dbReference type="InterPro" id="IPR023214">
    <property type="entry name" value="HAD_sf"/>
</dbReference>
<dbReference type="Gene3D" id="3.40.50.1000">
    <property type="entry name" value="HAD superfamily/HAD-like"/>
    <property type="match status" value="1"/>
</dbReference>
<dbReference type="NCBIfam" id="TIGR02009">
    <property type="entry name" value="PGMB-YQAB-SF"/>
    <property type="match status" value="1"/>
</dbReference>
<dbReference type="EMBL" id="JACYTP010000010">
    <property type="protein sequence ID" value="MBD8514031.1"/>
    <property type="molecule type" value="Genomic_DNA"/>
</dbReference>
<dbReference type="SFLD" id="SFLDS00003">
    <property type="entry name" value="Haloacid_Dehalogenase"/>
    <property type="match status" value="1"/>
</dbReference>
<dbReference type="InterPro" id="IPR051806">
    <property type="entry name" value="HAD-like_SPP"/>
</dbReference>
<comment type="similarity">
    <text evidence="1">Belongs to the HAD-like hydrolase superfamily. CbbY/CbbZ/Gph/YieH family.</text>
</comment>
<dbReference type="Proteomes" id="UP000649768">
    <property type="component" value="Unassembled WGS sequence"/>
</dbReference>
<sequence length="203" mass="22674">MDMDLSRYQGLIFDMDGTLIDSMPAHITAWRYACEQFNIPFDPQWLMSLGGSPTIKTAQMMNEKYQTDHDIQEVADTKWRFFEALEQKGETIPATVNLLLQYRDQKKVAVGTGCRKVNAENLLTITDILPLLDALVTADDVLNHKPHPDTFLEAANRIGLAPHQCVVFEDTDLGRRAALAAGMDCFLVVDGVIAEFTSATPVR</sequence>
<accession>A0ABR9BNY2</accession>
<dbReference type="RefSeq" id="WP_192016799.1">
    <property type="nucleotide sequence ID" value="NZ_JACYTP010000010.1"/>
</dbReference>
<dbReference type="NCBIfam" id="TIGR01509">
    <property type="entry name" value="HAD-SF-IA-v3"/>
    <property type="match status" value="1"/>
</dbReference>
<name>A0ABR9BNY2_9GAMM</name>
<dbReference type="InterPro" id="IPR041492">
    <property type="entry name" value="HAD_2"/>
</dbReference>
<gene>
    <name evidence="2" type="ORF">IFO68_15210</name>
</gene>
<dbReference type="InterPro" id="IPR006439">
    <property type="entry name" value="HAD-SF_hydro_IA"/>
</dbReference>
<protein>
    <submittedName>
        <fullName evidence="2">Beta-phosphoglucomutase family hydrolase</fullName>
    </submittedName>
</protein>
<keyword evidence="2" id="KW-0378">Hydrolase</keyword>
<proteinExistence type="inferred from homology"/>
<dbReference type="InterPro" id="IPR023198">
    <property type="entry name" value="PGP-like_dom2"/>
</dbReference>
<evidence type="ECO:0000256" key="1">
    <source>
        <dbReference type="ARBA" id="ARBA00006171"/>
    </source>
</evidence>
<dbReference type="SUPFAM" id="SSF56784">
    <property type="entry name" value="HAD-like"/>
    <property type="match status" value="1"/>
</dbReference>
<reference evidence="2 3" key="1">
    <citation type="submission" date="2020-09" db="EMBL/GenBank/DDBJ databases">
        <title>Photobacterium sp. CAU 1568 isolated from sand of Sido Beach.</title>
        <authorList>
            <person name="Kim W."/>
        </authorList>
    </citation>
    <scope>NUCLEOTIDE SEQUENCE [LARGE SCALE GENOMIC DNA]</scope>
    <source>
        <strain evidence="2 3">CAU 1568</strain>
    </source>
</reference>
<dbReference type="SFLD" id="SFLDG01129">
    <property type="entry name" value="C1.5:_HAD__Beta-PGM__Phosphata"/>
    <property type="match status" value="1"/>
</dbReference>
<dbReference type="PANTHER" id="PTHR43481">
    <property type="entry name" value="FRUCTOSE-1-PHOSPHATE PHOSPHATASE"/>
    <property type="match status" value="1"/>
</dbReference>
<dbReference type="Pfam" id="PF13419">
    <property type="entry name" value="HAD_2"/>
    <property type="match status" value="1"/>
</dbReference>
<organism evidence="2 3">
    <name type="scientific">Photobacterium arenosum</name>
    <dbReference type="NCBI Taxonomy" id="2774143"/>
    <lineage>
        <taxon>Bacteria</taxon>
        <taxon>Pseudomonadati</taxon>
        <taxon>Pseudomonadota</taxon>
        <taxon>Gammaproteobacteria</taxon>
        <taxon>Vibrionales</taxon>
        <taxon>Vibrionaceae</taxon>
        <taxon>Photobacterium</taxon>
    </lineage>
</organism>
<evidence type="ECO:0000313" key="3">
    <source>
        <dbReference type="Proteomes" id="UP000649768"/>
    </source>
</evidence>
<dbReference type="InterPro" id="IPR036412">
    <property type="entry name" value="HAD-like_sf"/>
</dbReference>
<dbReference type="InterPro" id="IPR010976">
    <property type="entry name" value="B-phosphoglucomutase_hydrolase"/>
</dbReference>
<comment type="caution">
    <text evidence="2">The sequence shown here is derived from an EMBL/GenBank/DDBJ whole genome shotgun (WGS) entry which is preliminary data.</text>
</comment>